<reference evidence="1 2" key="1">
    <citation type="journal article" date="2021" name="Elife">
        <title>Chloroplast acquisition without the gene transfer in kleptoplastic sea slugs, Plakobranchus ocellatus.</title>
        <authorList>
            <person name="Maeda T."/>
            <person name="Takahashi S."/>
            <person name="Yoshida T."/>
            <person name="Shimamura S."/>
            <person name="Takaki Y."/>
            <person name="Nagai Y."/>
            <person name="Toyoda A."/>
            <person name="Suzuki Y."/>
            <person name="Arimoto A."/>
            <person name="Ishii H."/>
            <person name="Satoh N."/>
            <person name="Nishiyama T."/>
            <person name="Hasebe M."/>
            <person name="Maruyama T."/>
            <person name="Minagawa J."/>
            <person name="Obokata J."/>
            <person name="Shigenobu S."/>
        </authorList>
    </citation>
    <scope>NUCLEOTIDE SEQUENCE [LARGE SCALE GENOMIC DNA]</scope>
</reference>
<organism evidence="1 2">
    <name type="scientific">Plakobranchus ocellatus</name>
    <dbReference type="NCBI Taxonomy" id="259542"/>
    <lineage>
        <taxon>Eukaryota</taxon>
        <taxon>Metazoa</taxon>
        <taxon>Spiralia</taxon>
        <taxon>Lophotrochozoa</taxon>
        <taxon>Mollusca</taxon>
        <taxon>Gastropoda</taxon>
        <taxon>Heterobranchia</taxon>
        <taxon>Euthyneura</taxon>
        <taxon>Panpulmonata</taxon>
        <taxon>Sacoglossa</taxon>
        <taxon>Placobranchoidea</taxon>
        <taxon>Plakobranchidae</taxon>
        <taxon>Plakobranchus</taxon>
    </lineage>
</organism>
<name>A0AAV3YW56_9GAST</name>
<dbReference type="AlphaFoldDB" id="A0AAV3YW56"/>
<evidence type="ECO:0000313" key="1">
    <source>
        <dbReference type="EMBL" id="GFN86622.1"/>
    </source>
</evidence>
<proteinExistence type="predicted"/>
<evidence type="ECO:0000313" key="2">
    <source>
        <dbReference type="Proteomes" id="UP000735302"/>
    </source>
</evidence>
<gene>
    <name evidence="1" type="ORF">PoB_001312800</name>
</gene>
<dbReference type="EMBL" id="BLXT01001552">
    <property type="protein sequence ID" value="GFN86622.1"/>
    <property type="molecule type" value="Genomic_DNA"/>
</dbReference>
<comment type="caution">
    <text evidence="1">The sequence shown here is derived from an EMBL/GenBank/DDBJ whole genome shotgun (WGS) entry which is preliminary data.</text>
</comment>
<keyword evidence="2" id="KW-1185">Reference proteome</keyword>
<sequence>MTSAIPLRNFKTCCCRLRDFAFGRSYESPKFLVATSCGRCRWLMTARFCTSQGFIDISTCCIRFLSTSYLAWSMANGHQAGKGNSLLYKT</sequence>
<protein>
    <submittedName>
        <fullName evidence="1">Uncharacterized protein</fullName>
    </submittedName>
</protein>
<dbReference type="Proteomes" id="UP000735302">
    <property type="component" value="Unassembled WGS sequence"/>
</dbReference>
<accession>A0AAV3YW56</accession>